<evidence type="ECO:0000256" key="3">
    <source>
        <dbReference type="ARBA" id="ARBA00048447"/>
    </source>
</evidence>
<proteinExistence type="predicted"/>
<reference evidence="5 6" key="1">
    <citation type="submission" date="2023-09" db="EMBL/GenBank/DDBJ databases">
        <title>Novel taxa isolated from Blanes Bay.</title>
        <authorList>
            <person name="Rey-Velasco X."/>
            <person name="Lucena T."/>
        </authorList>
    </citation>
    <scope>NUCLEOTIDE SEQUENCE [LARGE SCALE GENOMIC DNA]</scope>
    <source>
        <strain evidence="5 6">S334</strain>
    </source>
</reference>
<protein>
    <recommendedName>
        <fullName evidence="2">Uridine phosphorylase</fullName>
        <ecNumber evidence="1">2.4.2.3</ecNumber>
    </recommendedName>
</protein>
<dbReference type="Proteomes" id="UP001250656">
    <property type="component" value="Unassembled WGS sequence"/>
</dbReference>
<evidence type="ECO:0000313" key="6">
    <source>
        <dbReference type="Proteomes" id="UP001250656"/>
    </source>
</evidence>
<comment type="catalytic activity">
    <reaction evidence="3">
        <text>uridine + phosphate = alpha-D-ribose 1-phosphate + uracil</text>
        <dbReference type="Rhea" id="RHEA:24388"/>
        <dbReference type="ChEBI" id="CHEBI:16704"/>
        <dbReference type="ChEBI" id="CHEBI:17568"/>
        <dbReference type="ChEBI" id="CHEBI:43474"/>
        <dbReference type="ChEBI" id="CHEBI:57720"/>
        <dbReference type="EC" id="2.4.2.3"/>
    </reaction>
</comment>
<dbReference type="PANTHER" id="PTHR43691">
    <property type="entry name" value="URIDINE PHOSPHORYLASE"/>
    <property type="match status" value="1"/>
</dbReference>
<dbReference type="InterPro" id="IPR000845">
    <property type="entry name" value="Nucleoside_phosphorylase_d"/>
</dbReference>
<gene>
    <name evidence="5" type="ORF">RQM65_18045</name>
</gene>
<dbReference type="RefSeq" id="WP_314017015.1">
    <property type="nucleotide sequence ID" value="NZ_JAVTTP010000002.1"/>
</dbReference>
<dbReference type="PANTHER" id="PTHR43691:SF11">
    <property type="entry name" value="FI09636P-RELATED"/>
    <property type="match status" value="1"/>
</dbReference>
<dbReference type="Gene3D" id="3.40.50.1580">
    <property type="entry name" value="Nucleoside phosphorylase domain"/>
    <property type="match status" value="1"/>
</dbReference>
<dbReference type="CDD" id="cd00436">
    <property type="entry name" value="UP_TbUP-like"/>
    <property type="match status" value="1"/>
</dbReference>
<dbReference type="Pfam" id="PF01048">
    <property type="entry name" value="PNP_UDP_1"/>
    <property type="match status" value="1"/>
</dbReference>
<accession>A0ABU3LA09</accession>
<feature type="domain" description="Nucleoside phosphorylase" evidence="4">
    <location>
        <begin position="29"/>
        <end position="263"/>
    </location>
</feature>
<organism evidence="5 6">
    <name type="scientific">Pricia mediterranea</name>
    <dbReference type="NCBI Taxonomy" id="3076079"/>
    <lineage>
        <taxon>Bacteria</taxon>
        <taxon>Pseudomonadati</taxon>
        <taxon>Bacteroidota</taxon>
        <taxon>Flavobacteriia</taxon>
        <taxon>Flavobacteriales</taxon>
        <taxon>Flavobacteriaceae</taxon>
        <taxon>Pricia</taxon>
    </lineage>
</organism>
<evidence type="ECO:0000256" key="1">
    <source>
        <dbReference type="ARBA" id="ARBA00011888"/>
    </source>
</evidence>
<keyword evidence="6" id="KW-1185">Reference proteome</keyword>
<dbReference type="InterPro" id="IPR035994">
    <property type="entry name" value="Nucleoside_phosphorylase_sf"/>
</dbReference>
<name>A0ABU3LA09_9FLAO</name>
<evidence type="ECO:0000259" key="4">
    <source>
        <dbReference type="Pfam" id="PF01048"/>
    </source>
</evidence>
<sequence>MLGTSELILNPDGSIYHLNLLPEDLADTVITVGDPDRVSEVSSFFETVEIKKGKREFRTHTGILNGKRLSVVSTGIGTDNIDIVLNELDALVNIDFKSRTLHSKKKKLDIVRIGTSGAIQPDIPLDSFLMSEYAIGLDGLLHFYHSTAVQYTEMAEAFAAHTGWSSKKAEPYAVECDAVIAKKLLSNRIRLGITLTNTGFYGPQGRKLRLQTHNDRFMEGLKDFKFAELKITNMEMETSGIYGLSKLLGHRAVSMNCILANRSTGEFSANPKKATRDLIGYCLEKICG</sequence>
<dbReference type="SUPFAM" id="SSF53167">
    <property type="entry name" value="Purine and uridine phosphorylases"/>
    <property type="match status" value="1"/>
</dbReference>
<comment type="caution">
    <text evidence="5">The sequence shown here is derived from an EMBL/GenBank/DDBJ whole genome shotgun (WGS) entry which is preliminary data.</text>
</comment>
<dbReference type="EC" id="2.4.2.3" evidence="1"/>
<evidence type="ECO:0000313" key="5">
    <source>
        <dbReference type="EMBL" id="MDT7830576.1"/>
    </source>
</evidence>
<dbReference type="EMBL" id="JAVTTP010000002">
    <property type="protein sequence ID" value="MDT7830576.1"/>
    <property type="molecule type" value="Genomic_DNA"/>
</dbReference>
<evidence type="ECO:0000256" key="2">
    <source>
        <dbReference type="ARBA" id="ARBA00021980"/>
    </source>
</evidence>